<comment type="caution">
    <text evidence="1">The sequence shown here is derived from an EMBL/GenBank/DDBJ whole genome shotgun (WGS) entry which is preliminary data.</text>
</comment>
<gene>
    <name evidence="1" type="ORF">K6Y31_16480</name>
</gene>
<dbReference type="EMBL" id="JAIMJA010000019">
    <property type="protein sequence ID" value="MCE2596394.1"/>
    <property type="molecule type" value="Genomic_DNA"/>
</dbReference>
<dbReference type="Proteomes" id="UP001201273">
    <property type="component" value="Unassembled WGS sequence"/>
</dbReference>
<organism evidence="1 2">
    <name type="scientific">Motilimonas cestriensis</name>
    <dbReference type="NCBI Taxonomy" id="2742685"/>
    <lineage>
        <taxon>Bacteria</taxon>
        <taxon>Pseudomonadati</taxon>
        <taxon>Pseudomonadota</taxon>
        <taxon>Gammaproteobacteria</taxon>
        <taxon>Alteromonadales</taxon>
        <taxon>Alteromonadales genera incertae sedis</taxon>
        <taxon>Motilimonas</taxon>
    </lineage>
</organism>
<name>A0ABS8WBK5_9GAMM</name>
<evidence type="ECO:0000313" key="1">
    <source>
        <dbReference type="EMBL" id="MCE2596394.1"/>
    </source>
</evidence>
<reference evidence="1 2" key="1">
    <citation type="journal article" date="2022" name="Environ. Microbiol. Rep.">
        <title>Eco-phylogenetic analyses reveal divergent evolution of vitamin B12 metabolism in the marine bacterial family 'Psychromonadaceae'.</title>
        <authorList>
            <person name="Jin X."/>
            <person name="Yang Y."/>
            <person name="Cao H."/>
            <person name="Gao B."/>
            <person name="Zhao Z."/>
        </authorList>
    </citation>
    <scope>NUCLEOTIDE SEQUENCE [LARGE SCALE GENOMIC DNA]</scope>
    <source>
        <strain evidence="1 2">MKS20</strain>
    </source>
</reference>
<protein>
    <submittedName>
        <fullName evidence="1">Uncharacterized protein</fullName>
    </submittedName>
</protein>
<keyword evidence="2" id="KW-1185">Reference proteome</keyword>
<dbReference type="RefSeq" id="WP_233054037.1">
    <property type="nucleotide sequence ID" value="NZ_JAIMJA010000019.1"/>
</dbReference>
<accession>A0ABS8WBK5</accession>
<proteinExistence type="predicted"/>
<evidence type="ECO:0000313" key="2">
    <source>
        <dbReference type="Proteomes" id="UP001201273"/>
    </source>
</evidence>
<sequence>MNTKYFESMALSTEISSEIFREQGGVIAYFDDLDVVVKCEIRSASTLFSVIYFTHWPAESIRQQHSINYQSCRAEIWDKSCHQNIDKSSVTKRYICSNDGELEFIIEEEVDSSGDLVRETRLSNKGELTEYVEYKYDEEGELVFTREVGSQGVETITYEE</sequence>